<comment type="caution">
    <text evidence="7">The sequence shown here is derived from an EMBL/GenBank/DDBJ whole genome shotgun (WGS) entry which is preliminary data.</text>
</comment>
<dbReference type="GO" id="GO:0006313">
    <property type="term" value="P:DNA transposition"/>
    <property type="evidence" value="ECO:0007669"/>
    <property type="project" value="UniProtKB-UniRule"/>
</dbReference>
<protein>
    <recommendedName>
        <fullName evidence="6">Mutator family transposase</fullName>
    </recommendedName>
</protein>
<evidence type="ECO:0000256" key="5">
    <source>
        <dbReference type="ARBA" id="ARBA00023172"/>
    </source>
</evidence>
<keyword evidence="5 6" id="KW-0233">DNA recombination</keyword>
<comment type="function">
    <text evidence="1 6">Required for the transposition of the insertion element.</text>
</comment>
<reference evidence="7" key="1">
    <citation type="submission" date="2020-11" db="EMBL/GenBank/DDBJ databases">
        <title>Halonatronomonas betainensis gen. nov., sp. nov. a novel haloalkaliphilic representative of the family Halanaerobiacae capable of betaine degradation.</title>
        <authorList>
            <person name="Boltyanskaya Y."/>
            <person name="Kevbrin V."/>
            <person name="Detkova E."/>
            <person name="Grouzdev D.S."/>
            <person name="Koziaeva V."/>
            <person name="Zhilina T."/>
        </authorList>
    </citation>
    <scope>NUCLEOTIDE SEQUENCE</scope>
    <source>
        <strain evidence="7">Z-7014</strain>
    </source>
</reference>
<evidence type="ECO:0000256" key="3">
    <source>
        <dbReference type="ARBA" id="ARBA00022578"/>
    </source>
</evidence>
<dbReference type="RefSeq" id="WP_270453006.1">
    <property type="nucleotide sequence ID" value="NZ_JADPIE010000002.1"/>
</dbReference>
<proteinExistence type="inferred from homology"/>
<organism evidence="7 8">
    <name type="scientific">Halonatronomonas betaini</name>
    <dbReference type="NCBI Taxonomy" id="2778430"/>
    <lineage>
        <taxon>Bacteria</taxon>
        <taxon>Bacillati</taxon>
        <taxon>Bacillota</taxon>
        <taxon>Clostridia</taxon>
        <taxon>Halanaerobiales</taxon>
        <taxon>Halarsenatibacteraceae</taxon>
        <taxon>Halonatronomonas</taxon>
    </lineage>
</organism>
<keyword evidence="6" id="KW-0814">Transposable element</keyword>
<evidence type="ECO:0000313" key="8">
    <source>
        <dbReference type="Proteomes" id="UP000621436"/>
    </source>
</evidence>
<dbReference type="Proteomes" id="UP000621436">
    <property type="component" value="Unassembled WGS sequence"/>
</dbReference>
<dbReference type="Pfam" id="PF00872">
    <property type="entry name" value="Transposase_mut"/>
    <property type="match status" value="1"/>
</dbReference>
<dbReference type="PANTHER" id="PTHR33217">
    <property type="entry name" value="TRANSPOSASE FOR INSERTION SEQUENCE ELEMENT IS1081"/>
    <property type="match status" value="1"/>
</dbReference>
<evidence type="ECO:0000256" key="4">
    <source>
        <dbReference type="ARBA" id="ARBA00023125"/>
    </source>
</evidence>
<sequence length="404" mass="46815">MAQLNITLNTELLHELFPKETKDQAFTKLLEEILNQVLLAQSAEQLGAAPYERSEQRTAYRNGFRDRDLTTRIGTITLRVPRHRNGEFSTSMFQRYQRSEQALILTMIEMVINGVSTRKIENVTEELCGKSFSKSTVSNLCKQLDPIVKAFQNRQLEKHYPFLVVDAIYLKVRENGRVRSKGLLIAKVINESGHREIIGFQMANSESETSWSDFFSYLQERGLADVDLVVSDNHKGLVKAIQKHFQGATWQRCQTHFSKNILDKTPKRLKAEVKAHLRSIYDARDINEARRLLAETLAKFERSAAKAMDLLEEGFEDILAVIGLPEKYRKRLRTTNSIERLNEEIRRRDRVIRIYPNEASAIRLIGALLIEHDEKWSTGRKYLDMEEYYDFLKQKKKAKTGFIA</sequence>
<evidence type="ECO:0000256" key="1">
    <source>
        <dbReference type="ARBA" id="ARBA00002190"/>
    </source>
</evidence>
<keyword evidence="3 6" id="KW-0815">Transposition</keyword>
<keyword evidence="8" id="KW-1185">Reference proteome</keyword>
<evidence type="ECO:0000313" key="7">
    <source>
        <dbReference type="EMBL" id="MBF8436208.1"/>
    </source>
</evidence>
<comment type="similarity">
    <text evidence="2 6">Belongs to the transposase mutator family.</text>
</comment>
<dbReference type="NCBIfam" id="NF033543">
    <property type="entry name" value="transpos_IS256"/>
    <property type="match status" value="1"/>
</dbReference>
<accession>A0A931AWR3</accession>
<dbReference type="PANTHER" id="PTHR33217:SF7">
    <property type="entry name" value="TRANSPOSASE FOR INSERTION SEQUENCE ELEMENT IS1081"/>
    <property type="match status" value="1"/>
</dbReference>
<dbReference type="GO" id="GO:0004803">
    <property type="term" value="F:transposase activity"/>
    <property type="evidence" value="ECO:0007669"/>
    <property type="project" value="UniProtKB-UniRule"/>
</dbReference>
<evidence type="ECO:0000256" key="6">
    <source>
        <dbReference type="RuleBase" id="RU365089"/>
    </source>
</evidence>
<evidence type="ECO:0000256" key="2">
    <source>
        <dbReference type="ARBA" id="ARBA00010961"/>
    </source>
</evidence>
<dbReference type="AlphaFoldDB" id="A0A931AWR3"/>
<keyword evidence="4 6" id="KW-0238">DNA-binding</keyword>
<gene>
    <name evidence="7" type="ORF">I0Q91_03880</name>
</gene>
<name>A0A931AWR3_9FIRM</name>
<dbReference type="InterPro" id="IPR001207">
    <property type="entry name" value="Transposase_mutator"/>
</dbReference>
<dbReference type="GO" id="GO:0003677">
    <property type="term" value="F:DNA binding"/>
    <property type="evidence" value="ECO:0007669"/>
    <property type="project" value="UniProtKB-UniRule"/>
</dbReference>
<dbReference type="EMBL" id="JADPIE010000002">
    <property type="protein sequence ID" value="MBF8436208.1"/>
    <property type="molecule type" value="Genomic_DNA"/>
</dbReference>